<dbReference type="EMBL" id="BMKV01000002">
    <property type="protein sequence ID" value="GGI77771.1"/>
    <property type="molecule type" value="Genomic_DNA"/>
</dbReference>
<evidence type="ECO:0000313" key="3">
    <source>
        <dbReference type="Proteomes" id="UP000658754"/>
    </source>
</evidence>
<organism evidence="2 3">
    <name type="scientific">Pseudarthrobacter scleromae</name>
    <dbReference type="NCBI Taxonomy" id="158897"/>
    <lineage>
        <taxon>Bacteria</taxon>
        <taxon>Bacillati</taxon>
        <taxon>Actinomycetota</taxon>
        <taxon>Actinomycetes</taxon>
        <taxon>Micrococcales</taxon>
        <taxon>Micrococcaceae</taxon>
        <taxon>Pseudarthrobacter</taxon>
    </lineage>
</organism>
<dbReference type="Proteomes" id="UP000658754">
    <property type="component" value="Unassembled WGS sequence"/>
</dbReference>
<feature type="region of interest" description="Disordered" evidence="1">
    <location>
        <begin position="1"/>
        <end position="51"/>
    </location>
</feature>
<protein>
    <submittedName>
        <fullName evidence="2">Uncharacterized protein</fullName>
    </submittedName>
</protein>
<evidence type="ECO:0000256" key="1">
    <source>
        <dbReference type="SAM" id="MobiDB-lite"/>
    </source>
</evidence>
<evidence type="ECO:0000313" key="2">
    <source>
        <dbReference type="EMBL" id="GGI77771.1"/>
    </source>
</evidence>
<keyword evidence="3" id="KW-1185">Reference proteome</keyword>
<name>A0ABQ2CCE9_9MICC</name>
<comment type="caution">
    <text evidence="2">The sequence shown here is derived from an EMBL/GenBank/DDBJ whole genome shotgun (WGS) entry which is preliminary data.</text>
</comment>
<accession>A0ABQ2CCE9</accession>
<dbReference type="RefSeq" id="WP_188728823.1">
    <property type="nucleotide sequence ID" value="NZ_BMKV01000002.1"/>
</dbReference>
<proteinExistence type="predicted"/>
<gene>
    <name evidence="2" type="ORF">GCM10007175_13630</name>
</gene>
<reference evidence="3" key="1">
    <citation type="journal article" date="2019" name="Int. J. Syst. Evol. Microbiol.">
        <title>The Global Catalogue of Microorganisms (GCM) 10K type strain sequencing project: providing services to taxonomists for standard genome sequencing and annotation.</title>
        <authorList>
            <consortium name="The Broad Institute Genomics Platform"/>
            <consortium name="The Broad Institute Genome Sequencing Center for Infectious Disease"/>
            <person name="Wu L."/>
            <person name="Ma J."/>
        </authorList>
    </citation>
    <scope>NUCLEOTIDE SEQUENCE [LARGE SCALE GENOMIC DNA]</scope>
    <source>
        <strain evidence="3">CGMCC 1.3601</strain>
    </source>
</reference>
<sequence>MAQVKGNKGKGNRIGGAGRCRNGGGTVAGPSDGRARSGPLFRPKNAGRDPA</sequence>
<feature type="compositionally biased region" description="Gly residues" evidence="1">
    <location>
        <begin position="12"/>
        <end position="27"/>
    </location>
</feature>